<dbReference type="InterPro" id="IPR001969">
    <property type="entry name" value="Aspartic_peptidase_AS"/>
</dbReference>
<dbReference type="GO" id="GO:0006508">
    <property type="term" value="P:proteolysis"/>
    <property type="evidence" value="ECO:0007669"/>
    <property type="project" value="InterPro"/>
</dbReference>
<protein>
    <recommendedName>
        <fullName evidence="3">Peptidase A2 domain-containing protein</fullName>
    </recommendedName>
</protein>
<dbReference type="Proteomes" id="UP000034595">
    <property type="component" value="Unassembled WGS sequence"/>
</dbReference>
<dbReference type="SUPFAM" id="SSF50630">
    <property type="entry name" value="Acid proteases"/>
    <property type="match status" value="1"/>
</dbReference>
<dbReference type="Pfam" id="PF13650">
    <property type="entry name" value="Asp_protease_2"/>
    <property type="match status" value="1"/>
</dbReference>
<sequence>MKFKYKNYGQGFLRPVIPIEIIYQNLSIPCEALVDSGADFCIFDAQIGELLGINITKGERREVWGITGVGQSYYVHLVEIKVGGWSYKIKVGFLPEIAKLGYGVLGQRGFFDIFVVKFDLLKEEIELKVRR</sequence>
<comment type="caution">
    <text evidence="1">The sequence shown here is derived from an EMBL/GenBank/DDBJ whole genome shotgun (WGS) entry which is preliminary data.</text>
</comment>
<dbReference type="EMBL" id="LCJQ01000030">
    <property type="protein sequence ID" value="KKT80636.1"/>
    <property type="molecule type" value="Genomic_DNA"/>
</dbReference>
<organism evidence="1 2">
    <name type="scientific">Candidatus Azambacteria bacterium GW2011_GWA1_44_9</name>
    <dbReference type="NCBI Taxonomy" id="1618610"/>
    <lineage>
        <taxon>Bacteria</taxon>
        <taxon>Candidatus Azamiibacteriota</taxon>
    </lineage>
</organism>
<proteinExistence type="predicted"/>
<reference evidence="1 2" key="1">
    <citation type="journal article" date="2015" name="Nature">
        <title>rRNA introns, odd ribosomes, and small enigmatic genomes across a large radiation of phyla.</title>
        <authorList>
            <person name="Brown C.T."/>
            <person name="Hug L.A."/>
            <person name="Thomas B.C."/>
            <person name="Sharon I."/>
            <person name="Castelle C.J."/>
            <person name="Singh A."/>
            <person name="Wilkins M.J."/>
            <person name="Williams K.H."/>
            <person name="Banfield J.F."/>
        </authorList>
    </citation>
    <scope>NUCLEOTIDE SEQUENCE [LARGE SCALE GENOMIC DNA]</scope>
</reference>
<evidence type="ECO:0000313" key="2">
    <source>
        <dbReference type="Proteomes" id="UP000034595"/>
    </source>
</evidence>
<dbReference type="PROSITE" id="PS00141">
    <property type="entry name" value="ASP_PROTEASE"/>
    <property type="match status" value="1"/>
</dbReference>
<dbReference type="AlphaFoldDB" id="A0A0G1KA81"/>
<name>A0A0G1KA81_9BACT</name>
<evidence type="ECO:0008006" key="3">
    <source>
        <dbReference type="Google" id="ProtNLM"/>
    </source>
</evidence>
<dbReference type="GO" id="GO:0004190">
    <property type="term" value="F:aspartic-type endopeptidase activity"/>
    <property type="evidence" value="ECO:0007669"/>
    <property type="project" value="InterPro"/>
</dbReference>
<dbReference type="InterPro" id="IPR021109">
    <property type="entry name" value="Peptidase_aspartic_dom_sf"/>
</dbReference>
<gene>
    <name evidence="1" type="ORF">UW78_C0030G0002</name>
</gene>
<evidence type="ECO:0000313" key="1">
    <source>
        <dbReference type="EMBL" id="KKT80636.1"/>
    </source>
</evidence>
<dbReference type="Gene3D" id="2.40.70.10">
    <property type="entry name" value="Acid Proteases"/>
    <property type="match status" value="1"/>
</dbReference>
<accession>A0A0G1KA81</accession>